<keyword evidence="5" id="KW-0804">Transcription</keyword>
<evidence type="ECO:0008006" key="9">
    <source>
        <dbReference type="Google" id="ProtNLM"/>
    </source>
</evidence>
<dbReference type="GO" id="GO:0003681">
    <property type="term" value="F:bent DNA binding"/>
    <property type="evidence" value="ECO:0007669"/>
    <property type="project" value="TreeGrafter"/>
</dbReference>
<dbReference type="GO" id="GO:0019185">
    <property type="term" value="C:snRNA-activating protein complex"/>
    <property type="evidence" value="ECO:0007669"/>
    <property type="project" value="TreeGrafter"/>
</dbReference>
<evidence type="ECO:0000256" key="3">
    <source>
        <dbReference type="ARBA" id="ARBA00023015"/>
    </source>
</evidence>
<comment type="subcellular location">
    <subcellularLocation>
        <location evidence="1">Nucleus</location>
    </subcellularLocation>
</comment>
<dbReference type="PANTHER" id="PTHR13421:SF16">
    <property type="entry name" value="SNRNA-ACTIVATING PROTEIN COMPLEX SUBUNIT 3"/>
    <property type="match status" value="1"/>
</dbReference>
<evidence type="ECO:0000256" key="2">
    <source>
        <dbReference type="ARBA" id="ARBA00010410"/>
    </source>
</evidence>
<keyword evidence="4" id="KW-0238">DNA-binding</keyword>
<dbReference type="AlphaFoldDB" id="A0AAV9IFE2"/>
<protein>
    <recommendedName>
        <fullName evidence="9">snRNA-activating protein complex subunit 3</fullName>
    </recommendedName>
</protein>
<organism evidence="7 8">
    <name type="scientific">Galdieria yellowstonensis</name>
    <dbReference type="NCBI Taxonomy" id="3028027"/>
    <lineage>
        <taxon>Eukaryota</taxon>
        <taxon>Rhodophyta</taxon>
        <taxon>Bangiophyceae</taxon>
        <taxon>Galdieriales</taxon>
        <taxon>Galdieriaceae</taxon>
        <taxon>Galdieria</taxon>
    </lineage>
</organism>
<accession>A0AAV9IFE2</accession>
<dbReference type="InterPro" id="IPR022042">
    <property type="entry name" value="snRNA-activating_su3"/>
</dbReference>
<comment type="caution">
    <text evidence="7">The sequence shown here is derived from an EMBL/GenBank/DDBJ whole genome shotgun (WGS) entry which is preliminary data.</text>
</comment>
<evidence type="ECO:0000313" key="7">
    <source>
        <dbReference type="EMBL" id="KAK4526119.1"/>
    </source>
</evidence>
<reference evidence="7 8" key="1">
    <citation type="submission" date="2022-07" db="EMBL/GenBank/DDBJ databases">
        <title>Genome-wide signatures of adaptation to extreme environments.</title>
        <authorList>
            <person name="Cho C.H."/>
            <person name="Yoon H.S."/>
        </authorList>
    </citation>
    <scope>NUCLEOTIDE SEQUENCE [LARGE SCALE GENOMIC DNA]</scope>
    <source>
        <strain evidence="7 8">108.79 E11</strain>
    </source>
</reference>
<dbReference type="PANTHER" id="PTHR13421">
    <property type="entry name" value="SNRNA-ACTIVATING PROTEIN COMPLEX SUBUNIT 3"/>
    <property type="match status" value="1"/>
</dbReference>
<keyword evidence="3" id="KW-0805">Transcription regulation</keyword>
<evidence type="ECO:0000256" key="5">
    <source>
        <dbReference type="ARBA" id="ARBA00023163"/>
    </source>
</evidence>
<dbReference type="GO" id="GO:0042796">
    <property type="term" value="P:snRNA transcription by RNA polymerase III"/>
    <property type="evidence" value="ECO:0007669"/>
    <property type="project" value="TreeGrafter"/>
</dbReference>
<sequence>MNWNQRVKLEEFGDSISQVASEICQVLQSIGSEDVSNDHEESQLSDIVTTPTNTTNTPLQCEALSYMEKKGVDSLDYFSFEKLETQPVPRNNFFDPTLSHDRLLDVNFQSFCQIGVYSDKLQLQQEILCSLSCTLEDLYSEIFCCNATVASKLIKDFTQNFLFCFESVLYTRLETWGSNEYIRNFEDFIKRENLETRYDKDFLQELSVEEVQNVQLGKLAIRFGVPYVLLHLGDCEHKLVFKDLFADVCEEAQKVCKTVFLKPPKPRTCGACRMKNSVFVCHNHELADASPYFLCSDCYERIKLDSSASKTYELYSELPFE</sequence>
<name>A0AAV9IFE2_9RHOD</name>
<keyword evidence="8" id="KW-1185">Reference proteome</keyword>
<evidence type="ECO:0000256" key="6">
    <source>
        <dbReference type="ARBA" id="ARBA00023242"/>
    </source>
</evidence>
<evidence type="ECO:0000313" key="8">
    <source>
        <dbReference type="Proteomes" id="UP001300502"/>
    </source>
</evidence>
<gene>
    <name evidence="7" type="ORF">GAYE_SCF20G4032</name>
</gene>
<keyword evidence="6" id="KW-0539">Nucleus</keyword>
<dbReference type="GO" id="GO:0042795">
    <property type="term" value="P:snRNA transcription by RNA polymerase II"/>
    <property type="evidence" value="ECO:0007669"/>
    <property type="project" value="TreeGrafter"/>
</dbReference>
<dbReference type="Pfam" id="PF12251">
    <property type="entry name" value="SNAPC3"/>
    <property type="match status" value="1"/>
</dbReference>
<evidence type="ECO:0000256" key="1">
    <source>
        <dbReference type="ARBA" id="ARBA00004123"/>
    </source>
</evidence>
<dbReference type="EMBL" id="JANCYU010000037">
    <property type="protein sequence ID" value="KAK4526119.1"/>
    <property type="molecule type" value="Genomic_DNA"/>
</dbReference>
<evidence type="ECO:0000256" key="4">
    <source>
        <dbReference type="ARBA" id="ARBA00023125"/>
    </source>
</evidence>
<dbReference type="GO" id="GO:0001046">
    <property type="term" value="F:core promoter sequence-specific DNA binding"/>
    <property type="evidence" value="ECO:0007669"/>
    <property type="project" value="TreeGrafter"/>
</dbReference>
<dbReference type="GO" id="GO:0005634">
    <property type="term" value="C:nucleus"/>
    <property type="evidence" value="ECO:0007669"/>
    <property type="project" value="UniProtKB-SubCell"/>
</dbReference>
<dbReference type="GO" id="GO:0000978">
    <property type="term" value="F:RNA polymerase II cis-regulatory region sequence-specific DNA binding"/>
    <property type="evidence" value="ECO:0007669"/>
    <property type="project" value="TreeGrafter"/>
</dbReference>
<dbReference type="GO" id="GO:0001006">
    <property type="term" value="F:RNA polymerase III type 3 promoter sequence-specific DNA binding"/>
    <property type="evidence" value="ECO:0007669"/>
    <property type="project" value="TreeGrafter"/>
</dbReference>
<comment type="similarity">
    <text evidence="2">Belongs to the SNAPC3/SRD2 family.</text>
</comment>
<proteinExistence type="inferred from homology"/>
<dbReference type="Proteomes" id="UP001300502">
    <property type="component" value="Unassembled WGS sequence"/>
</dbReference>